<reference evidence="2" key="1">
    <citation type="submission" date="2020-05" db="EMBL/GenBank/DDBJ databases">
        <authorList>
            <person name="Chiriac C."/>
            <person name="Salcher M."/>
            <person name="Ghai R."/>
            <person name="Kavagutti S V."/>
        </authorList>
    </citation>
    <scope>NUCLEOTIDE SEQUENCE</scope>
</reference>
<dbReference type="AlphaFoldDB" id="A0A6J7HQ87"/>
<name>A0A6J7HQ87_9ZZZZ</name>
<evidence type="ECO:0000313" key="2">
    <source>
        <dbReference type="EMBL" id="CAB4920506.1"/>
    </source>
</evidence>
<feature type="compositionally biased region" description="Low complexity" evidence="1">
    <location>
        <begin position="32"/>
        <end position="47"/>
    </location>
</feature>
<accession>A0A6J7HQ87</accession>
<sequence length="119" mass="12983">MCEYAVTDRDTVSMRWITARRSAFDHDTDACPTNSATADSTASTNPAKTGSDTTGAGGTVSMPSTPDPPSPESMNRIYRDPPTHFRTHVHRSEGSQLREISDRAKNIRLAGRSASLRMK</sequence>
<protein>
    <submittedName>
        <fullName evidence="2">Unannotated protein</fullName>
    </submittedName>
</protein>
<gene>
    <name evidence="2" type="ORF">UFOPK3472_03550</name>
</gene>
<feature type="region of interest" description="Disordered" evidence="1">
    <location>
        <begin position="22"/>
        <end position="80"/>
    </location>
</feature>
<evidence type="ECO:0000256" key="1">
    <source>
        <dbReference type="SAM" id="MobiDB-lite"/>
    </source>
</evidence>
<proteinExistence type="predicted"/>
<organism evidence="2">
    <name type="scientific">freshwater metagenome</name>
    <dbReference type="NCBI Taxonomy" id="449393"/>
    <lineage>
        <taxon>unclassified sequences</taxon>
        <taxon>metagenomes</taxon>
        <taxon>ecological metagenomes</taxon>
    </lineage>
</organism>
<dbReference type="EMBL" id="CAFBLX010000359">
    <property type="protein sequence ID" value="CAB4920506.1"/>
    <property type="molecule type" value="Genomic_DNA"/>
</dbReference>